<dbReference type="InterPro" id="IPR000008">
    <property type="entry name" value="C2_dom"/>
</dbReference>
<dbReference type="InterPro" id="IPR038983">
    <property type="entry name" value="C2CD5"/>
</dbReference>
<dbReference type="SMART" id="SM00239">
    <property type="entry name" value="C2"/>
    <property type="match status" value="1"/>
</dbReference>
<dbReference type="GO" id="GO:0005544">
    <property type="term" value="F:calcium-dependent phospholipid binding"/>
    <property type="evidence" value="ECO:0007669"/>
    <property type="project" value="InterPro"/>
</dbReference>
<evidence type="ECO:0000313" key="1">
    <source>
        <dbReference type="EMBL" id="CAF2951495.1"/>
    </source>
</evidence>
<dbReference type="GO" id="GO:0005509">
    <property type="term" value="F:calcium ion binding"/>
    <property type="evidence" value="ECO:0007669"/>
    <property type="project" value="TreeGrafter"/>
</dbReference>
<organism evidence="1 2">
    <name type="scientific">Lepeophtheirus salmonis</name>
    <name type="common">Salmon louse</name>
    <name type="synonym">Caligus salmonis</name>
    <dbReference type="NCBI Taxonomy" id="72036"/>
    <lineage>
        <taxon>Eukaryota</taxon>
        <taxon>Metazoa</taxon>
        <taxon>Ecdysozoa</taxon>
        <taxon>Arthropoda</taxon>
        <taxon>Crustacea</taxon>
        <taxon>Multicrustacea</taxon>
        <taxon>Hexanauplia</taxon>
        <taxon>Copepoda</taxon>
        <taxon>Siphonostomatoida</taxon>
        <taxon>Caligidae</taxon>
        <taxon>Lepeophtheirus</taxon>
    </lineage>
</organism>
<gene>
    <name evidence="1" type="ORF">LSAA_10154</name>
</gene>
<keyword evidence="2" id="KW-1185">Reference proteome</keyword>
<dbReference type="PANTHER" id="PTHR37412">
    <property type="entry name" value="C2 DOMAIN-CONTAINING PROTEIN 5"/>
    <property type="match status" value="1"/>
</dbReference>
<dbReference type="GO" id="GO:0090314">
    <property type="term" value="P:positive regulation of protein targeting to membrane"/>
    <property type="evidence" value="ECO:0007669"/>
    <property type="project" value="TreeGrafter"/>
</dbReference>
<dbReference type="InterPro" id="IPR035892">
    <property type="entry name" value="C2_domain_sf"/>
</dbReference>
<protein>
    <submittedName>
        <fullName evidence="1">C2 domain-containing protein 5</fullName>
    </submittedName>
</protein>
<accession>A0A7R8CZL3</accession>
<dbReference type="EMBL" id="HG994584">
    <property type="protein sequence ID" value="CAF2951495.1"/>
    <property type="molecule type" value="Genomic_DNA"/>
</dbReference>
<dbReference type="SUPFAM" id="SSF117782">
    <property type="entry name" value="YbjQ-like"/>
    <property type="match status" value="1"/>
</dbReference>
<dbReference type="Gene3D" id="2.60.40.150">
    <property type="entry name" value="C2 domain"/>
    <property type="match status" value="1"/>
</dbReference>
<proteinExistence type="predicted"/>
<dbReference type="GO" id="GO:0031340">
    <property type="term" value="P:positive regulation of vesicle fusion"/>
    <property type="evidence" value="ECO:0007669"/>
    <property type="project" value="TreeGrafter"/>
</dbReference>
<dbReference type="GO" id="GO:0010828">
    <property type="term" value="P:positive regulation of D-glucose transmembrane transport"/>
    <property type="evidence" value="ECO:0007669"/>
    <property type="project" value="TreeGrafter"/>
</dbReference>
<dbReference type="GO" id="GO:0065002">
    <property type="term" value="P:intracellular protein transmembrane transport"/>
    <property type="evidence" value="ECO:0007669"/>
    <property type="project" value="TreeGrafter"/>
</dbReference>
<dbReference type="Proteomes" id="UP000675881">
    <property type="component" value="Chromosome 5"/>
</dbReference>
<reference evidence="1" key="1">
    <citation type="submission" date="2021-02" db="EMBL/GenBank/DDBJ databases">
        <authorList>
            <person name="Bekaert M."/>
        </authorList>
    </citation>
    <scope>NUCLEOTIDE SEQUENCE</scope>
    <source>
        <strain evidence="1">IoA-00</strain>
    </source>
</reference>
<dbReference type="SUPFAM" id="SSF49562">
    <property type="entry name" value="C2 domain (Calcium/lipid-binding domain, CaLB)"/>
    <property type="match status" value="1"/>
</dbReference>
<evidence type="ECO:0000313" key="2">
    <source>
        <dbReference type="Proteomes" id="UP000675881"/>
    </source>
</evidence>
<dbReference type="GO" id="GO:0072659">
    <property type="term" value="P:protein localization to plasma membrane"/>
    <property type="evidence" value="ECO:0007669"/>
    <property type="project" value="TreeGrafter"/>
</dbReference>
<sequence>MPGKVKVRILSGRNLPIMDRSAETTDAFAEVKFSETTFKTEVFRKSLNPEWNSDWFRFHADDRELQDEPLQIRVMDYDTYSANDAIGKVYVDLNPLLLLAEDSSSGTMSGWLPIFDTMQGLRGEIKILVKVELFSDLNKFRQSSCGVQFYCSSGIPEGFQVVCINGFVEELVVNDDPEYQWIDKIRTPRASNEARQSLFMKLSGAVQRKIGLKALELGANAVVGYHQRFDFEGDTGIVVRGIGTAVTLQKPNANDPPSNVLATICPEILLLSSTHLDVRRFSNFSTPTHISNHDIEKKQIKPVFDKLEEEENVSEDDDYQLYELKKSNEVLHSDSKLNVCTSNKSQSTCTKTMSSPILNTVAHLPHRDYSFRLESNFKEGNSSLVPDILVPRKYSLKSVMNKFKLITTPSSSMHKLSDPPSFSTSVLSDHKRAFFQMDSDEEESEDECQDFWVSSISDMTTANALLGGSKSHLIFEAEAERITYGMVDESRANGVFEGKKEIGRRVFFISK</sequence>
<dbReference type="PROSITE" id="PS50004">
    <property type="entry name" value="C2"/>
    <property type="match status" value="1"/>
</dbReference>
<dbReference type="InterPro" id="IPR056431">
    <property type="entry name" value="C2CD5_YbjQ-rel_dom"/>
</dbReference>
<name>A0A7R8CZL3_LEPSM</name>
<dbReference type="AlphaFoldDB" id="A0A7R8CZL3"/>
<dbReference type="PANTHER" id="PTHR37412:SF2">
    <property type="entry name" value="C2 DOMAIN-CONTAINING PROTEIN 5"/>
    <property type="match status" value="1"/>
</dbReference>
<dbReference type="InterPro" id="IPR035439">
    <property type="entry name" value="UPF0145_dom_sf"/>
</dbReference>
<dbReference type="Pfam" id="PF23025">
    <property type="entry name" value="YbjQ_2"/>
    <property type="match status" value="1"/>
</dbReference>
<dbReference type="OrthoDB" id="419768at2759"/>
<dbReference type="CDD" id="cd08688">
    <property type="entry name" value="C2_KIAA0528-like"/>
    <property type="match status" value="1"/>
</dbReference>
<dbReference type="GO" id="GO:0005886">
    <property type="term" value="C:plasma membrane"/>
    <property type="evidence" value="ECO:0007669"/>
    <property type="project" value="TreeGrafter"/>
</dbReference>
<dbReference type="Pfam" id="PF00168">
    <property type="entry name" value="C2"/>
    <property type="match status" value="1"/>
</dbReference>
<dbReference type="InterPro" id="IPR037785">
    <property type="entry name" value="C2_C2CD5"/>
</dbReference>